<feature type="compositionally biased region" description="Basic residues" evidence="2">
    <location>
        <begin position="369"/>
        <end position="389"/>
    </location>
</feature>
<keyword evidence="3" id="KW-0812">Transmembrane</keyword>
<feature type="region of interest" description="Disordered" evidence="2">
    <location>
        <begin position="687"/>
        <end position="725"/>
    </location>
</feature>
<reference evidence="5 6" key="1">
    <citation type="submission" date="2025-08" db="UniProtKB">
        <authorList>
            <consortium name="RefSeq"/>
        </authorList>
    </citation>
    <scope>IDENTIFICATION</scope>
</reference>
<feature type="compositionally biased region" description="Basic and acidic residues" evidence="2">
    <location>
        <begin position="393"/>
        <end position="409"/>
    </location>
</feature>
<evidence type="ECO:0000256" key="3">
    <source>
        <dbReference type="SAM" id="Phobius"/>
    </source>
</evidence>
<feature type="region of interest" description="Disordered" evidence="2">
    <location>
        <begin position="1047"/>
        <end position="1097"/>
    </location>
</feature>
<dbReference type="SUPFAM" id="SSF81995">
    <property type="entry name" value="beta-sandwich domain of Sec23/24"/>
    <property type="match status" value="1"/>
</dbReference>
<feature type="compositionally biased region" description="Basic and acidic residues" evidence="2">
    <location>
        <begin position="349"/>
        <end position="368"/>
    </location>
</feature>
<dbReference type="AlphaFoldDB" id="A0A7E6FL06"/>
<dbReference type="RefSeq" id="XP_036368395.1">
    <property type="nucleotide sequence ID" value="XM_036512502.1"/>
</dbReference>
<gene>
    <name evidence="5 6" type="primary">LOC118767623</name>
</gene>
<feature type="region of interest" description="Disordered" evidence="2">
    <location>
        <begin position="241"/>
        <end position="581"/>
    </location>
</feature>
<evidence type="ECO:0000313" key="5">
    <source>
        <dbReference type="RefSeq" id="XP_036368395.1"/>
    </source>
</evidence>
<proteinExistence type="predicted"/>
<evidence type="ECO:0000256" key="1">
    <source>
        <dbReference type="SAM" id="Coils"/>
    </source>
</evidence>
<feature type="compositionally biased region" description="Polar residues" evidence="2">
    <location>
        <begin position="494"/>
        <end position="528"/>
    </location>
</feature>
<sequence>MIRVPLARGEERSRWQILSSSNCCTTFPVFFIIMETAFALGLILLLYSAATITARPNAGARSAEEETNFETMVRFLVKKLNSNEHLLQLLEHRFEKMSGNVKVHALLLQRLKNELKSYRARKQKLSGNLTTKDNTFYSDGTNKRRVLHRARRQAAYSFLSPEILETLAQQERIGVNDTPMVFASDSPPLFPQELLFESAPNVQSTPEENLGETTETVTVSTAPPSTSPTAELRLRLHRKVDSNPADTQSQGQPQPQPQLQEQPQPQQQQPPPQQRQQQQQQPQQQQQQQQQQHRGSDNFVLLQPRATPQPGVPKEADEEYEAGDSYSSAGHSWSKFNKSEKSSGSGQRTEPDEMEHGTKKSSEADEHRKTRFNTHSRLFGKQHGNKRNFKGPQKKDSDYEVSDKEERTFVRSSEYENSETNGLSRKRRFQPMAIRAHDPRVDYTPEMNYPLQPDKGQETEENQPSENGKSGNAGIVWISKDSRNELGTIEPETRSGQQNSQDNLTIFQRIDGSSQDYPGNKESGATNKQETDESKTAQSETGEQAGQEQQGQQEADTTDTKGSNSQNQPGTDDHKTPYLYPGIDEHGIPHAYPGVDEHGIPHLYPGIDEHGIPHLYSGIDGYGIPYGGQVGEEYGTHLLPIEEGNNHKHNVPTGVQNGMIDKNRYEGMYPGDGFLSPPYGAENYLDFPLDGEAGQMNIPEDEEKKDGSDESSDEDTKGAALSHSKYGGVRHMERLRAGDIISSAERPAFNMDLYPAESNTLADNSAQGDKDSEESGEAPTNNGRSYHGDYHDPVNSQLFMFNKEYPDKNLLLHKIQMAANQRNPIYSGIDPDENQSADKQNMNYGRPNYNINQRHESNPGRYLPNLPNSNRQGFNRDFRRRNFDVMNRGIHDTTSNRFGYGTMSDHSGYDKGFDRLNYESRLFGKPFYNTNPKGYYHNQNRGYNNNPFSNYNSQPNYNMGSKRGRHMIQSNSRSNVHSMQRMHNLPFSRYNTKSGYNAEHNYNNNQYYDIGRSNRVESSYTSHTRGTAYPASDEQDEIFGTDAYYNNDSGEVRDERKSNANTNSNNKNNNNYSNNSNKNNNTHYDSAERRNINNFMY</sequence>
<dbReference type="Proteomes" id="UP000515154">
    <property type="component" value="Linkage group LG23"/>
</dbReference>
<dbReference type="RefSeq" id="XP_036368396.1">
    <property type="nucleotide sequence ID" value="XM_036512503.1"/>
</dbReference>
<keyword evidence="4" id="KW-1185">Reference proteome</keyword>
<evidence type="ECO:0000313" key="4">
    <source>
        <dbReference type="Proteomes" id="UP000515154"/>
    </source>
</evidence>
<dbReference type="KEGG" id="osn:118767623"/>
<feature type="compositionally biased region" description="Polar residues" evidence="2">
    <location>
        <begin position="325"/>
        <end position="348"/>
    </location>
</feature>
<organism evidence="4 6">
    <name type="scientific">Octopus sinensis</name>
    <name type="common">East Asian common octopus</name>
    <dbReference type="NCBI Taxonomy" id="2607531"/>
    <lineage>
        <taxon>Eukaryota</taxon>
        <taxon>Metazoa</taxon>
        <taxon>Spiralia</taxon>
        <taxon>Lophotrochozoa</taxon>
        <taxon>Mollusca</taxon>
        <taxon>Cephalopoda</taxon>
        <taxon>Coleoidea</taxon>
        <taxon>Octopodiformes</taxon>
        <taxon>Octopoda</taxon>
        <taxon>Incirrata</taxon>
        <taxon>Octopodidae</taxon>
        <taxon>Octopus</taxon>
    </lineage>
</organism>
<evidence type="ECO:0000313" key="6">
    <source>
        <dbReference type="RefSeq" id="XP_036368396.1"/>
    </source>
</evidence>
<feature type="compositionally biased region" description="Low complexity" evidence="2">
    <location>
        <begin position="274"/>
        <end position="292"/>
    </location>
</feature>
<keyword evidence="1" id="KW-0175">Coiled coil</keyword>
<feature type="compositionally biased region" description="Polar residues" evidence="2">
    <location>
        <begin position="561"/>
        <end position="570"/>
    </location>
</feature>
<feature type="compositionally biased region" description="Low complexity" evidence="2">
    <location>
        <begin position="540"/>
        <end position="555"/>
    </location>
</feature>
<name>A0A7E6FL06_9MOLL</name>
<feature type="coiled-coil region" evidence="1">
    <location>
        <begin position="101"/>
        <end position="128"/>
    </location>
</feature>
<feature type="compositionally biased region" description="Low complexity" evidence="2">
    <location>
        <begin position="248"/>
        <end position="267"/>
    </location>
</feature>
<keyword evidence="3" id="KW-1133">Transmembrane helix</keyword>
<protein>
    <submittedName>
        <fullName evidence="5 6">GATA zinc finger domain-containing protein 14-like</fullName>
    </submittedName>
</protein>
<feature type="region of interest" description="Disordered" evidence="2">
    <location>
        <begin position="1019"/>
        <end position="1038"/>
    </location>
</feature>
<feature type="region of interest" description="Disordered" evidence="2">
    <location>
        <begin position="851"/>
        <end position="875"/>
    </location>
</feature>
<evidence type="ECO:0000256" key="2">
    <source>
        <dbReference type="SAM" id="MobiDB-lite"/>
    </source>
</evidence>
<feature type="compositionally biased region" description="Low complexity" evidence="2">
    <location>
        <begin position="212"/>
        <end position="228"/>
    </location>
</feature>
<accession>A0A7E6FL06</accession>
<feature type="transmembrane region" description="Helical" evidence="3">
    <location>
        <begin position="21"/>
        <end position="47"/>
    </location>
</feature>
<feature type="compositionally biased region" description="Low complexity" evidence="2">
    <location>
        <begin position="1059"/>
        <end position="1081"/>
    </location>
</feature>
<feature type="region of interest" description="Disordered" evidence="2">
    <location>
        <begin position="200"/>
        <end position="228"/>
    </location>
</feature>
<keyword evidence="3" id="KW-0472">Membrane</keyword>
<feature type="region of interest" description="Disordered" evidence="2">
    <location>
        <begin position="760"/>
        <end position="790"/>
    </location>
</feature>